<evidence type="ECO:0000313" key="3">
    <source>
        <dbReference type="Proteomes" id="UP000834106"/>
    </source>
</evidence>
<dbReference type="EMBL" id="OU503042">
    <property type="protein sequence ID" value="CAI9764583.1"/>
    <property type="molecule type" value="Genomic_DNA"/>
</dbReference>
<evidence type="ECO:0000256" key="1">
    <source>
        <dbReference type="SAM" id="MobiDB-lite"/>
    </source>
</evidence>
<dbReference type="PANTHER" id="PTHR33527">
    <property type="entry name" value="OS07G0274300 PROTEIN"/>
    <property type="match status" value="1"/>
</dbReference>
<protein>
    <submittedName>
        <fullName evidence="2">Uncharacterized protein</fullName>
    </submittedName>
</protein>
<dbReference type="PANTHER" id="PTHR33527:SF45">
    <property type="entry name" value="RRM DOMAIN-CONTAINING PROTEIN"/>
    <property type="match status" value="1"/>
</dbReference>
<gene>
    <name evidence="2" type="ORF">FPE_LOCUS12013</name>
</gene>
<name>A0AAD1Z9C8_9LAMI</name>
<dbReference type="AlphaFoldDB" id="A0AAD1Z9C8"/>
<accession>A0AAD1Z9C8</accession>
<dbReference type="Proteomes" id="UP000834106">
    <property type="component" value="Chromosome 7"/>
</dbReference>
<keyword evidence="3" id="KW-1185">Reference proteome</keyword>
<evidence type="ECO:0000313" key="2">
    <source>
        <dbReference type="EMBL" id="CAI9764583.1"/>
    </source>
</evidence>
<organism evidence="2 3">
    <name type="scientific">Fraxinus pennsylvanica</name>
    <dbReference type="NCBI Taxonomy" id="56036"/>
    <lineage>
        <taxon>Eukaryota</taxon>
        <taxon>Viridiplantae</taxon>
        <taxon>Streptophyta</taxon>
        <taxon>Embryophyta</taxon>
        <taxon>Tracheophyta</taxon>
        <taxon>Spermatophyta</taxon>
        <taxon>Magnoliopsida</taxon>
        <taxon>eudicotyledons</taxon>
        <taxon>Gunneridae</taxon>
        <taxon>Pentapetalae</taxon>
        <taxon>asterids</taxon>
        <taxon>lamiids</taxon>
        <taxon>Lamiales</taxon>
        <taxon>Oleaceae</taxon>
        <taxon>Oleeae</taxon>
        <taxon>Fraxinus</taxon>
    </lineage>
</organism>
<reference evidence="2" key="1">
    <citation type="submission" date="2023-05" db="EMBL/GenBank/DDBJ databases">
        <authorList>
            <person name="Huff M."/>
        </authorList>
    </citation>
    <scope>NUCLEOTIDE SEQUENCE</scope>
</reference>
<proteinExistence type="predicted"/>
<sequence length="197" mass="23030">MDKGKNTLEESSGSTLNPYAKPFRPPANVPRFERIPVDRDRTLFRRFSTDFPPILPQEIPANVPRFERIPIDRDRTLFRRFSTDFPPILPQEIPANVPRFERIPIDRDRTLFMKFSTDFPPIFPQEIDDYFTRRFGTCCIESLYVPGRNEGDSQLGIVTFSRILIPYDIMGLREEVVLFICSRPVHFKRYLGRSGVA</sequence>
<feature type="region of interest" description="Disordered" evidence="1">
    <location>
        <begin position="1"/>
        <end position="27"/>
    </location>
</feature>